<feature type="domain" description="DUF6249" evidence="3">
    <location>
        <begin position="101"/>
        <end position="205"/>
    </location>
</feature>
<sequence>MKQIILTLIMVFSLSANASGVKPRHRHHPQVELADSVRHDSMEAYSDTTSTTLAGDEDSTYTASAMGHDIDDVSGPDKFVKELLTGTLGFGTVVIIIFAMLIGLIFVLAPLIILFLVIRYFINRHNSRVALIEKAMETGRPIPEEVKPMVNETPENYRKRGIKNIAIGAGLFFMFAIWGSGGLMGVGALIVCLGIGQVVISKTSK</sequence>
<dbReference type="AlphaFoldDB" id="A0A2U0TWF1"/>
<evidence type="ECO:0000256" key="1">
    <source>
        <dbReference type="SAM" id="Phobius"/>
    </source>
</evidence>
<feature type="transmembrane region" description="Helical" evidence="1">
    <location>
        <begin position="167"/>
        <end position="200"/>
    </location>
</feature>
<keyword evidence="1" id="KW-0472">Membrane</keyword>
<evidence type="ECO:0000313" key="5">
    <source>
        <dbReference type="Proteomes" id="UP000245870"/>
    </source>
</evidence>
<feature type="transmembrane region" description="Helical" evidence="1">
    <location>
        <begin position="88"/>
        <end position="118"/>
    </location>
</feature>
<dbReference type="OrthoDB" id="1082891at2"/>
<proteinExistence type="predicted"/>
<evidence type="ECO:0000259" key="3">
    <source>
        <dbReference type="Pfam" id="PF19762"/>
    </source>
</evidence>
<keyword evidence="1" id="KW-1133">Transmembrane helix</keyword>
<protein>
    <recommendedName>
        <fullName evidence="3">DUF6249 domain-containing protein</fullName>
    </recommendedName>
</protein>
<gene>
    <name evidence="4" type="ORF">C7379_13019</name>
</gene>
<comment type="caution">
    <text evidence="4">The sequence shown here is derived from an EMBL/GenBank/DDBJ whole genome shotgun (WGS) entry which is preliminary data.</text>
</comment>
<accession>A0A2U0TWF1</accession>
<dbReference type="RefSeq" id="WP_116617437.1">
    <property type="nucleotide sequence ID" value="NZ_CALDWB010000026.1"/>
</dbReference>
<feature type="signal peptide" evidence="2">
    <location>
        <begin position="1"/>
        <end position="18"/>
    </location>
</feature>
<dbReference type="InterPro" id="IPR046216">
    <property type="entry name" value="DUF6249"/>
</dbReference>
<name>A0A2U0TWF1_9BACT</name>
<keyword evidence="2" id="KW-0732">Signal</keyword>
<organism evidence="4 5">
    <name type="scientific">Hallella colorans</name>
    <dbReference type="NCBI Taxonomy" id="1703337"/>
    <lineage>
        <taxon>Bacteria</taxon>
        <taxon>Pseudomonadati</taxon>
        <taxon>Bacteroidota</taxon>
        <taxon>Bacteroidia</taxon>
        <taxon>Bacteroidales</taxon>
        <taxon>Prevotellaceae</taxon>
        <taxon>Hallella</taxon>
    </lineage>
</organism>
<evidence type="ECO:0000313" key="4">
    <source>
        <dbReference type="EMBL" id="PVX47927.1"/>
    </source>
</evidence>
<dbReference type="EMBL" id="QENY01000030">
    <property type="protein sequence ID" value="PVX47927.1"/>
    <property type="molecule type" value="Genomic_DNA"/>
</dbReference>
<reference evidence="4 5" key="1">
    <citation type="submission" date="2018-05" db="EMBL/GenBank/DDBJ databases">
        <title>Genomic Encyclopedia of Type Strains, Phase IV (KMG-IV): sequencing the most valuable type-strain genomes for metagenomic binning, comparative biology and taxonomic classification.</title>
        <authorList>
            <person name="Goeker M."/>
        </authorList>
    </citation>
    <scope>NUCLEOTIDE SEQUENCE [LARGE SCALE GENOMIC DNA]</scope>
    <source>
        <strain evidence="4 5">DSM 100333</strain>
    </source>
</reference>
<dbReference type="Proteomes" id="UP000245870">
    <property type="component" value="Unassembled WGS sequence"/>
</dbReference>
<feature type="chain" id="PRO_5015679929" description="DUF6249 domain-containing protein" evidence="2">
    <location>
        <begin position="19"/>
        <end position="205"/>
    </location>
</feature>
<dbReference type="Pfam" id="PF19762">
    <property type="entry name" value="DUF6249"/>
    <property type="match status" value="1"/>
</dbReference>
<evidence type="ECO:0000256" key="2">
    <source>
        <dbReference type="SAM" id="SignalP"/>
    </source>
</evidence>
<keyword evidence="1" id="KW-0812">Transmembrane</keyword>
<keyword evidence="5" id="KW-1185">Reference proteome</keyword>